<sequence length="90" mass="10055">MEKVQDVKIVAHTTKAHAKVERYILPMQHKCSKLMEQQGLGSNNQWSTLVSILNSHKLTSSIEKLNGKQAKNSWLLDMGASTRMTGDVTC</sequence>
<keyword evidence="2" id="KW-1185">Reference proteome</keyword>
<protein>
    <submittedName>
        <fullName evidence="1">Uncharacterized protein</fullName>
    </submittedName>
</protein>
<dbReference type="EMBL" id="QJKJ01013424">
    <property type="protein sequence ID" value="RDX66467.1"/>
    <property type="molecule type" value="Genomic_DNA"/>
</dbReference>
<comment type="caution">
    <text evidence="1">The sequence shown here is derived from an EMBL/GenBank/DDBJ whole genome shotgun (WGS) entry which is preliminary data.</text>
</comment>
<dbReference type="AlphaFoldDB" id="A0A371EKA4"/>
<feature type="non-terminal residue" evidence="1">
    <location>
        <position position="1"/>
    </location>
</feature>
<dbReference type="OrthoDB" id="1304689at2759"/>
<evidence type="ECO:0000313" key="1">
    <source>
        <dbReference type="EMBL" id="RDX66467.1"/>
    </source>
</evidence>
<proteinExistence type="predicted"/>
<evidence type="ECO:0000313" key="2">
    <source>
        <dbReference type="Proteomes" id="UP000257109"/>
    </source>
</evidence>
<accession>A0A371EKA4</accession>
<reference evidence="1" key="1">
    <citation type="submission" date="2018-05" db="EMBL/GenBank/DDBJ databases">
        <title>Draft genome of Mucuna pruriens seed.</title>
        <authorList>
            <person name="Nnadi N.E."/>
            <person name="Vos R."/>
            <person name="Hasami M.H."/>
            <person name="Devisetty U.K."/>
            <person name="Aguiy J.C."/>
        </authorList>
    </citation>
    <scope>NUCLEOTIDE SEQUENCE [LARGE SCALE GENOMIC DNA]</scope>
    <source>
        <strain evidence="1">JCA_2017</strain>
    </source>
</reference>
<organism evidence="1 2">
    <name type="scientific">Mucuna pruriens</name>
    <name type="common">Velvet bean</name>
    <name type="synonym">Dolichos pruriens</name>
    <dbReference type="NCBI Taxonomy" id="157652"/>
    <lineage>
        <taxon>Eukaryota</taxon>
        <taxon>Viridiplantae</taxon>
        <taxon>Streptophyta</taxon>
        <taxon>Embryophyta</taxon>
        <taxon>Tracheophyta</taxon>
        <taxon>Spermatophyta</taxon>
        <taxon>Magnoliopsida</taxon>
        <taxon>eudicotyledons</taxon>
        <taxon>Gunneridae</taxon>
        <taxon>Pentapetalae</taxon>
        <taxon>rosids</taxon>
        <taxon>fabids</taxon>
        <taxon>Fabales</taxon>
        <taxon>Fabaceae</taxon>
        <taxon>Papilionoideae</taxon>
        <taxon>50 kb inversion clade</taxon>
        <taxon>NPAAA clade</taxon>
        <taxon>indigoferoid/millettioid clade</taxon>
        <taxon>Phaseoleae</taxon>
        <taxon>Mucuna</taxon>
    </lineage>
</organism>
<gene>
    <name evidence="1" type="ORF">CR513_54758</name>
</gene>
<dbReference type="Proteomes" id="UP000257109">
    <property type="component" value="Unassembled WGS sequence"/>
</dbReference>
<name>A0A371EKA4_MUCPR</name>